<evidence type="ECO:0000313" key="3">
    <source>
        <dbReference type="Proteomes" id="UP001630127"/>
    </source>
</evidence>
<evidence type="ECO:0000313" key="2">
    <source>
        <dbReference type="EMBL" id="KAL3518999.1"/>
    </source>
</evidence>
<gene>
    <name evidence="2" type="ORF">ACH5RR_021588</name>
</gene>
<name>A0ABD2ZHQ8_9GENT</name>
<feature type="compositionally biased region" description="Basic and acidic residues" evidence="1">
    <location>
        <begin position="240"/>
        <end position="249"/>
    </location>
</feature>
<proteinExistence type="predicted"/>
<comment type="caution">
    <text evidence="2">The sequence shown here is derived from an EMBL/GenBank/DDBJ whole genome shotgun (WGS) entry which is preliminary data.</text>
</comment>
<evidence type="ECO:0000256" key="1">
    <source>
        <dbReference type="SAM" id="MobiDB-lite"/>
    </source>
</evidence>
<keyword evidence="3" id="KW-1185">Reference proteome</keyword>
<organism evidence="2 3">
    <name type="scientific">Cinchona calisaya</name>
    <dbReference type="NCBI Taxonomy" id="153742"/>
    <lineage>
        <taxon>Eukaryota</taxon>
        <taxon>Viridiplantae</taxon>
        <taxon>Streptophyta</taxon>
        <taxon>Embryophyta</taxon>
        <taxon>Tracheophyta</taxon>
        <taxon>Spermatophyta</taxon>
        <taxon>Magnoliopsida</taxon>
        <taxon>eudicotyledons</taxon>
        <taxon>Gunneridae</taxon>
        <taxon>Pentapetalae</taxon>
        <taxon>asterids</taxon>
        <taxon>lamiids</taxon>
        <taxon>Gentianales</taxon>
        <taxon>Rubiaceae</taxon>
        <taxon>Cinchonoideae</taxon>
        <taxon>Cinchoneae</taxon>
        <taxon>Cinchona</taxon>
    </lineage>
</organism>
<dbReference type="EMBL" id="JBJUIK010000009">
    <property type="protein sequence ID" value="KAL3518999.1"/>
    <property type="molecule type" value="Genomic_DNA"/>
</dbReference>
<reference evidence="2 3" key="1">
    <citation type="submission" date="2024-11" db="EMBL/GenBank/DDBJ databases">
        <title>A near-complete genome assembly of Cinchona calisaya.</title>
        <authorList>
            <person name="Lian D.C."/>
            <person name="Zhao X.W."/>
            <person name="Wei L."/>
        </authorList>
    </citation>
    <scope>NUCLEOTIDE SEQUENCE [LARGE SCALE GENOMIC DNA]</scope>
    <source>
        <tissue evidence="2">Nenye</tissue>
    </source>
</reference>
<protein>
    <submittedName>
        <fullName evidence="2">Uncharacterized protein</fullName>
    </submittedName>
</protein>
<sequence length="249" mass="27482">MGVSHVEMGTSFLENGSFQNELYENADEGLFSKNIDEDLFSNEHLVGILDSMSRELDASSTRKKGRKQPSTSVPLASHSSILAEDEKGKISLCKDILIPYNDKECSLTRCTFDVDLTDEIGTITASVFADLGNKELPFEKAHEDLKSKICIAPIKPGKTRKSNAFQCYTINYFIEDFQGQPPAGTIADQSSQNATIEPSDNLITNKNNAPLQQLFCLAKQFDGRESSKNPTDGESEDDEPIKGEKSRLT</sequence>
<feature type="compositionally biased region" description="Polar residues" evidence="1">
    <location>
        <begin position="68"/>
        <end position="78"/>
    </location>
</feature>
<dbReference type="Proteomes" id="UP001630127">
    <property type="component" value="Unassembled WGS sequence"/>
</dbReference>
<dbReference type="AlphaFoldDB" id="A0ABD2ZHQ8"/>
<feature type="region of interest" description="Disordered" evidence="1">
    <location>
        <begin position="57"/>
        <end position="78"/>
    </location>
</feature>
<accession>A0ABD2ZHQ8</accession>
<feature type="region of interest" description="Disordered" evidence="1">
    <location>
        <begin position="222"/>
        <end position="249"/>
    </location>
</feature>